<gene>
    <name evidence="1" type="ORF">TUM18999_02680</name>
</gene>
<name>A0A6J4DWY4_9PSED</name>
<protein>
    <submittedName>
        <fullName evidence="1">Uncharacterized protein</fullName>
    </submittedName>
</protein>
<accession>A0A6J4DWY4</accession>
<sequence length="143" mass="16205">MCGGVEAREAEKVWKIYFPNPKAAIPVQLDGGSQIDWIGWGRREGQPGTGPQGGWARLSTVQAGGWAKYQPRRAFGLVQRFMEKEGQKGEKNRPSHWFDVPEGQALECLVIGEGEDRRVYVVTTDPPEEFAWIHDRWPVLTER</sequence>
<dbReference type="KEGG" id="ptw:TUM18999_02680"/>
<organism evidence="1 2">
    <name type="scientific">Pseudomonas tohonis</name>
    <dbReference type="NCBI Taxonomy" id="2725477"/>
    <lineage>
        <taxon>Bacteria</taxon>
        <taxon>Pseudomonadati</taxon>
        <taxon>Pseudomonadota</taxon>
        <taxon>Gammaproteobacteria</taxon>
        <taxon>Pseudomonadales</taxon>
        <taxon>Pseudomonadaceae</taxon>
        <taxon>Pseudomonas</taxon>
    </lineage>
</organism>
<dbReference type="RefSeq" id="WP_197970207.1">
    <property type="nucleotide sequence ID" value="NZ_AP023189.1"/>
</dbReference>
<dbReference type="Proteomes" id="UP000509383">
    <property type="component" value="Chromosome"/>
</dbReference>
<reference evidence="1 2" key="1">
    <citation type="submission" date="2020-05" db="EMBL/GenBank/DDBJ databases">
        <title>Characterization of novel class B3 metallo-beta-lactamase from novel Pseudomonas species.</title>
        <authorList>
            <person name="Yamada K."/>
            <person name="Aoki K."/>
            <person name="Ishii Y."/>
        </authorList>
    </citation>
    <scope>NUCLEOTIDE SEQUENCE [LARGE SCALE GENOMIC DNA]</scope>
    <source>
        <strain evidence="1 2">TUM18999</strain>
    </source>
</reference>
<dbReference type="SUPFAM" id="SSF143081">
    <property type="entry name" value="BB1717-like"/>
    <property type="match status" value="1"/>
</dbReference>
<dbReference type="InterPro" id="IPR036590">
    <property type="entry name" value="SRAP-like"/>
</dbReference>
<evidence type="ECO:0000313" key="2">
    <source>
        <dbReference type="Proteomes" id="UP000509383"/>
    </source>
</evidence>
<evidence type="ECO:0000313" key="1">
    <source>
        <dbReference type="EMBL" id="BCG22077.1"/>
    </source>
</evidence>
<dbReference type="AlphaFoldDB" id="A0A6J4DWY4"/>
<dbReference type="EMBL" id="AP023189">
    <property type="protein sequence ID" value="BCG22077.1"/>
    <property type="molecule type" value="Genomic_DNA"/>
</dbReference>
<proteinExistence type="predicted"/>